<accession>A0ABZ0V6W7</accession>
<evidence type="ECO:0000313" key="2">
    <source>
        <dbReference type="EMBL" id="WQB69356.1"/>
    </source>
</evidence>
<feature type="transmembrane region" description="Helical" evidence="1">
    <location>
        <begin position="121"/>
        <end position="138"/>
    </location>
</feature>
<keyword evidence="1" id="KW-0812">Transmembrane</keyword>
<keyword evidence="1" id="KW-1133">Transmembrane helix</keyword>
<name>A0ABZ0V6W7_9MICO</name>
<proteinExistence type="predicted"/>
<keyword evidence="3" id="KW-1185">Reference proteome</keyword>
<feature type="transmembrane region" description="Helical" evidence="1">
    <location>
        <begin position="68"/>
        <end position="88"/>
    </location>
</feature>
<dbReference type="EMBL" id="CP139779">
    <property type="protein sequence ID" value="WQB69356.1"/>
    <property type="molecule type" value="Genomic_DNA"/>
</dbReference>
<protein>
    <recommendedName>
        <fullName evidence="4">Integral membrane protein</fullName>
    </recommendedName>
</protein>
<reference evidence="2 3" key="1">
    <citation type="submission" date="2023-06" db="EMBL/GenBank/DDBJ databases">
        <title>Rock-solubilizing bacteria, Microbacterium invictum, promotes re-establishment of vegetation in rocky wasteland by accelerating rock bio-weathering and reshaping soil bacterial community.</title>
        <authorList>
            <person name="Liu C."/>
        </authorList>
    </citation>
    <scope>NUCLEOTIDE SEQUENCE [LARGE SCALE GENOMIC DNA]</scope>
    <source>
        <strain evidence="2 3">X-18</strain>
    </source>
</reference>
<evidence type="ECO:0000256" key="1">
    <source>
        <dbReference type="SAM" id="Phobius"/>
    </source>
</evidence>
<keyword evidence="1" id="KW-0472">Membrane</keyword>
<dbReference type="RefSeq" id="WP_322409475.1">
    <property type="nucleotide sequence ID" value="NZ_CP139779.1"/>
</dbReference>
<dbReference type="Proteomes" id="UP001324533">
    <property type="component" value="Chromosome"/>
</dbReference>
<feature type="transmembrane region" description="Helical" evidence="1">
    <location>
        <begin position="44"/>
        <end position="61"/>
    </location>
</feature>
<evidence type="ECO:0000313" key="3">
    <source>
        <dbReference type="Proteomes" id="UP001324533"/>
    </source>
</evidence>
<organism evidence="2 3">
    <name type="scientific">Microbacterium invictum</name>
    <dbReference type="NCBI Taxonomy" id="515415"/>
    <lineage>
        <taxon>Bacteria</taxon>
        <taxon>Bacillati</taxon>
        <taxon>Actinomycetota</taxon>
        <taxon>Actinomycetes</taxon>
        <taxon>Micrococcales</taxon>
        <taxon>Microbacteriaceae</taxon>
        <taxon>Microbacterium</taxon>
    </lineage>
</organism>
<sequence length="202" mass="20427">MASPEENMSPRHLRAGRAVAAATAATVIAGTSHTLAAEGPPPLVLLVIAAVLATPVALVLIGRRPSLVRTLVTVTAAQAVYHVAFALAGTGSSSDAVAPAGHLHDAALPLASGAVATVPDAPMLFAHGLAAILTALLLHHGERMLRALGRGIRTLFTGARPLLTLPRVAVPRLGIDRPAWSLHVRSASGCSSRGPPPLVAAA</sequence>
<gene>
    <name evidence="2" type="ORF">T9R20_11655</name>
</gene>
<evidence type="ECO:0008006" key="4">
    <source>
        <dbReference type="Google" id="ProtNLM"/>
    </source>
</evidence>